<sequence>MTTVKAALQRASELQDSDSARLDTELLLAFVLGKDRTWLYTWPEKILTDEQAAQFAQLLERRKAGEPVAHLTGRREFWTLNLHVDPNTLIPRPDTELMVEIALELPLPERAQVLDLGTGTGAIALAIASEMPGWQVTAVDRVEAAVQLAERNRAEHGIGNARVLVSDWYEQLAGQKYDLIVSNPPYIAGDDPHLEQGDVRFEPSSALVADDEGLADIRKIAEGAQAHLVPGGWLMVEHGWQQAEAVRQVFSEYGFGSIESRKDLAGWERVTLGLLGSEPRRMGSERKL</sequence>
<feature type="domain" description="Release factor glutamine methyltransferase N-terminal" evidence="7">
    <location>
        <begin position="9"/>
        <end position="73"/>
    </location>
</feature>
<dbReference type="PROSITE" id="PS00092">
    <property type="entry name" value="N6_MTASE"/>
    <property type="match status" value="1"/>
</dbReference>
<dbReference type="InterPro" id="IPR040758">
    <property type="entry name" value="PrmC_N"/>
</dbReference>
<dbReference type="HAMAP" id="MF_02126">
    <property type="entry name" value="RF_methyltr_PrmC"/>
    <property type="match status" value="1"/>
</dbReference>
<dbReference type="PANTHER" id="PTHR18895">
    <property type="entry name" value="HEMK METHYLTRANSFERASE"/>
    <property type="match status" value="1"/>
</dbReference>
<protein>
    <recommendedName>
        <fullName evidence="5">Release factor glutamine methyltransferase</fullName>
        <shortName evidence="5">RF MTase</shortName>
        <ecNumber evidence="5">2.1.1.297</ecNumber>
    </recommendedName>
    <alternativeName>
        <fullName evidence="5">N5-glutamine methyltransferase PrmC</fullName>
    </alternativeName>
    <alternativeName>
        <fullName evidence="5">Protein-(glutamine-N5) MTase PrmC</fullName>
    </alternativeName>
    <alternativeName>
        <fullName evidence="5">Protein-glutamine N-methyltransferase PrmC</fullName>
    </alternativeName>
</protein>
<dbReference type="NCBIfam" id="TIGR00536">
    <property type="entry name" value="hemK_fam"/>
    <property type="match status" value="1"/>
</dbReference>
<dbReference type="InterPro" id="IPR019874">
    <property type="entry name" value="RF_methyltr_PrmC"/>
</dbReference>
<dbReference type="InterPro" id="IPR004556">
    <property type="entry name" value="HemK-like"/>
</dbReference>
<proteinExistence type="inferred from homology"/>
<dbReference type="InterPro" id="IPR029063">
    <property type="entry name" value="SAM-dependent_MTases_sf"/>
</dbReference>
<dbReference type="EC" id="2.1.1.297" evidence="5"/>
<comment type="catalytic activity">
    <reaction evidence="4 5">
        <text>L-glutaminyl-[peptide chain release factor] + S-adenosyl-L-methionine = N(5)-methyl-L-glutaminyl-[peptide chain release factor] + S-adenosyl-L-homocysteine + H(+)</text>
        <dbReference type="Rhea" id="RHEA:42896"/>
        <dbReference type="Rhea" id="RHEA-COMP:10271"/>
        <dbReference type="Rhea" id="RHEA-COMP:10272"/>
        <dbReference type="ChEBI" id="CHEBI:15378"/>
        <dbReference type="ChEBI" id="CHEBI:30011"/>
        <dbReference type="ChEBI" id="CHEBI:57856"/>
        <dbReference type="ChEBI" id="CHEBI:59789"/>
        <dbReference type="ChEBI" id="CHEBI:61891"/>
        <dbReference type="EC" id="2.1.1.297"/>
    </reaction>
</comment>
<keyword evidence="1 5" id="KW-0489">Methyltransferase</keyword>
<comment type="function">
    <text evidence="5">Methylates the class 1 translation termination release factors RF1/PrfA and RF2/PrfB on the glutamine residue of the universally conserved GGQ motif.</text>
</comment>
<name>A0ABQ6LWV8_9GAMM</name>
<evidence type="ECO:0000313" key="8">
    <source>
        <dbReference type="EMBL" id="GMG86554.1"/>
    </source>
</evidence>
<dbReference type="CDD" id="cd02440">
    <property type="entry name" value="AdoMet_MTases"/>
    <property type="match status" value="1"/>
</dbReference>
<dbReference type="Pfam" id="PF17827">
    <property type="entry name" value="PrmC_N"/>
    <property type="match status" value="1"/>
</dbReference>
<evidence type="ECO:0000256" key="1">
    <source>
        <dbReference type="ARBA" id="ARBA00022603"/>
    </source>
</evidence>
<feature type="binding site" evidence="5">
    <location>
        <begin position="117"/>
        <end position="121"/>
    </location>
    <ligand>
        <name>S-adenosyl-L-methionine</name>
        <dbReference type="ChEBI" id="CHEBI:59789"/>
    </ligand>
</feature>
<feature type="binding site" evidence="5">
    <location>
        <begin position="183"/>
        <end position="186"/>
    </location>
    <ligand>
        <name>substrate</name>
    </ligand>
</feature>
<feature type="binding site" evidence="5">
    <location>
        <position position="183"/>
    </location>
    <ligand>
        <name>S-adenosyl-L-methionine</name>
        <dbReference type="ChEBI" id="CHEBI:59789"/>
    </ligand>
</feature>
<dbReference type="GO" id="GO:0008168">
    <property type="term" value="F:methyltransferase activity"/>
    <property type="evidence" value="ECO:0007669"/>
    <property type="project" value="UniProtKB-KW"/>
</dbReference>
<gene>
    <name evidence="5 8" type="primary">prmC</name>
    <name evidence="8" type="ORF">MNKW57_08750</name>
</gene>
<dbReference type="RefSeq" id="WP_285763092.1">
    <property type="nucleotide sequence ID" value="NZ_BSYJ01000002.1"/>
</dbReference>
<dbReference type="Gene3D" id="1.10.8.10">
    <property type="entry name" value="DNA helicase RuvA subunit, C-terminal domain"/>
    <property type="match status" value="1"/>
</dbReference>
<dbReference type="Pfam" id="PF05175">
    <property type="entry name" value="MTS"/>
    <property type="match status" value="1"/>
</dbReference>
<comment type="caution">
    <text evidence="8">The sequence shown here is derived from an EMBL/GenBank/DDBJ whole genome shotgun (WGS) entry which is preliminary data.</text>
</comment>
<accession>A0ABQ6LWV8</accession>
<dbReference type="PANTHER" id="PTHR18895:SF74">
    <property type="entry name" value="MTRF1L RELEASE FACTOR GLUTAMINE METHYLTRANSFERASE"/>
    <property type="match status" value="1"/>
</dbReference>
<dbReference type="GO" id="GO:0032259">
    <property type="term" value="P:methylation"/>
    <property type="evidence" value="ECO:0007669"/>
    <property type="project" value="UniProtKB-KW"/>
</dbReference>
<feature type="domain" description="Methyltransferase small" evidence="6">
    <location>
        <begin position="105"/>
        <end position="191"/>
    </location>
</feature>
<evidence type="ECO:0000256" key="2">
    <source>
        <dbReference type="ARBA" id="ARBA00022679"/>
    </source>
</evidence>
<feature type="binding site" evidence="5">
    <location>
        <position position="140"/>
    </location>
    <ligand>
        <name>S-adenosyl-L-methionine</name>
        <dbReference type="ChEBI" id="CHEBI:59789"/>
    </ligand>
</feature>
<evidence type="ECO:0000256" key="3">
    <source>
        <dbReference type="ARBA" id="ARBA00022691"/>
    </source>
</evidence>
<dbReference type="InterPro" id="IPR002052">
    <property type="entry name" value="DNA_methylase_N6_adenine_CS"/>
</dbReference>
<keyword evidence="9" id="KW-1185">Reference proteome</keyword>
<comment type="similarity">
    <text evidence="5">Belongs to the protein N5-glutamine methyltransferase family. PrmC subfamily.</text>
</comment>
<dbReference type="SUPFAM" id="SSF53335">
    <property type="entry name" value="S-adenosyl-L-methionine-dependent methyltransferases"/>
    <property type="match status" value="1"/>
</dbReference>
<reference evidence="8 9" key="1">
    <citation type="submission" date="2023-04" db="EMBL/GenBank/DDBJ databases">
        <title>Marinobulbifer ophiurae gen. nov., sp. Nov., isolate from tissue of brittle star Ophioplocus japonicus.</title>
        <authorList>
            <person name="Kawano K."/>
            <person name="Sawayama S."/>
            <person name="Nakagawa S."/>
        </authorList>
    </citation>
    <scope>NUCLEOTIDE SEQUENCE [LARGE SCALE GENOMIC DNA]</scope>
    <source>
        <strain evidence="8 9">NKW57</strain>
    </source>
</reference>
<keyword evidence="3 5" id="KW-0949">S-adenosyl-L-methionine</keyword>
<evidence type="ECO:0000259" key="6">
    <source>
        <dbReference type="Pfam" id="PF05175"/>
    </source>
</evidence>
<evidence type="ECO:0000313" key="9">
    <source>
        <dbReference type="Proteomes" id="UP001224392"/>
    </source>
</evidence>
<dbReference type="NCBIfam" id="TIGR03534">
    <property type="entry name" value="RF_mod_PrmC"/>
    <property type="match status" value="1"/>
</dbReference>
<evidence type="ECO:0000256" key="5">
    <source>
        <dbReference type="HAMAP-Rule" id="MF_02126"/>
    </source>
</evidence>
<feature type="binding site" evidence="5">
    <location>
        <position position="168"/>
    </location>
    <ligand>
        <name>S-adenosyl-L-methionine</name>
        <dbReference type="ChEBI" id="CHEBI:59789"/>
    </ligand>
</feature>
<dbReference type="EMBL" id="BSYJ01000002">
    <property type="protein sequence ID" value="GMG86554.1"/>
    <property type="molecule type" value="Genomic_DNA"/>
</dbReference>
<keyword evidence="2 5" id="KW-0808">Transferase</keyword>
<evidence type="ECO:0000259" key="7">
    <source>
        <dbReference type="Pfam" id="PF17827"/>
    </source>
</evidence>
<dbReference type="InterPro" id="IPR007848">
    <property type="entry name" value="Small_mtfrase_dom"/>
</dbReference>
<evidence type="ECO:0000256" key="4">
    <source>
        <dbReference type="ARBA" id="ARBA00048391"/>
    </source>
</evidence>
<dbReference type="InterPro" id="IPR050320">
    <property type="entry name" value="N5-glutamine_MTase"/>
</dbReference>
<organism evidence="8 9">
    <name type="scientific">Biformimicrobium ophioploci</name>
    <dbReference type="NCBI Taxonomy" id="3036711"/>
    <lineage>
        <taxon>Bacteria</taxon>
        <taxon>Pseudomonadati</taxon>
        <taxon>Pseudomonadota</taxon>
        <taxon>Gammaproteobacteria</taxon>
        <taxon>Cellvibrionales</taxon>
        <taxon>Microbulbiferaceae</taxon>
        <taxon>Biformimicrobium</taxon>
    </lineage>
</organism>
<dbReference type="Gene3D" id="3.40.50.150">
    <property type="entry name" value="Vaccinia Virus protein VP39"/>
    <property type="match status" value="1"/>
</dbReference>
<dbReference type="Proteomes" id="UP001224392">
    <property type="component" value="Unassembled WGS sequence"/>
</dbReference>